<name>Q4S368_TETNG</name>
<sequence>MAADASTAADSATGVWTVQTSRMNWTVQTQTLLLDGDSVRNPLQRFPPHLTPATRTRFFQTRCPAPPSAAMVTAPVSPREPAWAVQKLPVCRLL</sequence>
<accession>Q4S368</accession>
<comment type="caution">
    <text evidence="1">The sequence shown here is derived from an EMBL/GenBank/DDBJ whole genome shotgun (WGS) entry which is preliminary data.</text>
</comment>
<evidence type="ECO:0000313" key="1">
    <source>
        <dbReference type="EMBL" id="CAG04914.1"/>
    </source>
</evidence>
<dbReference type="KEGG" id="tng:GSTEN00024772G001"/>
<reference evidence="1" key="1">
    <citation type="journal article" date="2004" name="Nature">
        <title>Genome duplication in the teleost fish Tetraodon nigroviridis reveals the early vertebrate proto-karyotype.</title>
        <authorList>
            <person name="Jaillon O."/>
            <person name="Aury J.-M."/>
            <person name="Brunet F."/>
            <person name="Petit J.-L."/>
            <person name="Stange-Thomann N."/>
            <person name="Mauceli E."/>
            <person name="Bouneau L."/>
            <person name="Fischer C."/>
            <person name="Ozouf-Costaz C."/>
            <person name="Bernot A."/>
            <person name="Nicaud S."/>
            <person name="Jaffe D."/>
            <person name="Fisher S."/>
            <person name="Lutfalla G."/>
            <person name="Dossat C."/>
            <person name="Segurens B."/>
            <person name="Dasilva C."/>
            <person name="Salanoubat M."/>
            <person name="Levy M."/>
            <person name="Boudet N."/>
            <person name="Castellano S."/>
            <person name="Anthouard V."/>
            <person name="Jubin C."/>
            <person name="Castelli V."/>
            <person name="Katinka M."/>
            <person name="Vacherie B."/>
            <person name="Biemont C."/>
            <person name="Skalli Z."/>
            <person name="Cattolico L."/>
            <person name="Poulain J."/>
            <person name="De Berardinis V."/>
            <person name="Cruaud C."/>
            <person name="Duprat S."/>
            <person name="Brottier P."/>
            <person name="Coutanceau J.-P."/>
            <person name="Gouzy J."/>
            <person name="Parra G."/>
            <person name="Lardier G."/>
            <person name="Chapple C."/>
            <person name="McKernan K.J."/>
            <person name="McEwan P."/>
            <person name="Bosak S."/>
            <person name="Kellis M."/>
            <person name="Volff J.-N."/>
            <person name="Guigo R."/>
            <person name="Zody M.C."/>
            <person name="Mesirov J."/>
            <person name="Lindblad-Toh K."/>
            <person name="Birren B."/>
            <person name="Nusbaum C."/>
            <person name="Kahn D."/>
            <person name="Robinson-Rechavi M."/>
            <person name="Laudet V."/>
            <person name="Schachter V."/>
            <person name="Quetier F."/>
            <person name="Saurin W."/>
            <person name="Scarpelli C."/>
            <person name="Wincker P."/>
            <person name="Lander E.S."/>
            <person name="Weissenbach J."/>
            <person name="Roest Crollius H."/>
        </authorList>
    </citation>
    <scope>NUCLEOTIDE SEQUENCE [LARGE SCALE GENOMIC DNA]</scope>
</reference>
<reference evidence="1" key="2">
    <citation type="submission" date="2004-02" db="EMBL/GenBank/DDBJ databases">
        <authorList>
            <consortium name="Genoscope"/>
            <consortium name="Whitehead Institute Centre for Genome Research"/>
        </authorList>
    </citation>
    <scope>NUCLEOTIDE SEQUENCE</scope>
</reference>
<gene>
    <name evidence="1" type="ORF">GSTENG00024772001</name>
</gene>
<dbReference type="EMBL" id="CAAE01014752">
    <property type="protein sequence ID" value="CAG04914.1"/>
    <property type="molecule type" value="Genomic_DNA"/>
</dbReference>
<protein>
    <submittedName>
        <fullName evidence="1">(spotted green pufferfish) hypothetical protein</fullName>
    </submittedName>
</protein>
<proteinExistence type="predicted"/>
<dbReference type="AlphaFoldDB" id="Q4S368"/>
<organism evidence="1">
    <name type="scientific">Tetraodon nigroviridis</name>
    <name type="common">Spotted green pufferfish</name>
    <name type="synonym">Chelonodon nigroviridis</name>
    <dbReference type="NCBI Taxonomy" id="99883"/>
    <lineage>
        <taxon>Eukaryota</taxon>
        <taxon>Metazoa</taxon>
        <taxon>Chordata</taxon>
        <taxon>Craniata</taxon>
        <taxon>Vertebrata</taxon>
        <taxon>Euteleostomi</taxon>
        <taxon>Actinopterygii</taxon>
        <taxon>Neopterygii</taxon>
        <taxon>Teleostei</taxon>
        <taxon>Neoteleostei</taxon>
        <taxon>Acanthomorphata</taxon>
        <taxon>Eupercaria</taxon>
        <taxon>Tetraodontiformes</taxon>
        <taxon>Tetradontoidea</taxon>
        <taxon>Tetraodontidae</taxon>
        <taxon>Tetraodon</taxon>
    </lineage>
</organism>